<dbReference type="AlphaFoldDB" id="A0A9D8PN22"/>
<protein>
    <submittedName>
        <fullName evidence="1">Uncharacterized protein</fullName>
    </submittedName>
</protein>
<dbReference type="EMBL" id="JAFGIX010000021">
    <property type="protein sequence ID" value="MBN1572373.1"/>
    <property type="molecule type" value="Genomic_DNA"/>
</dbReference>
<accession>A0A9D8PN22</accession>
<reference evidence="1" key="2">
    <citation type="submission" date="2021-01" db="EMBL/GenBank/DDBJ databases">
        <authorList>
            <person name="Hahn C.R."/>
            <person name="Youssef N.H."/>
            <person name="Elshahed M."/>
        </authorList>
    </citation>
    <scope>NUCLEOTIDE SEQUENCE</scope>
    <source>
        <strain evidence="1">Zod_Metabat.24</strain>
    </source>
</reference>
<dbReference type="Proteomes" id="UP000809273">
    <property type="component" value="Unassembled WGS sequence"/>
</dbReference>
<evidence type="ECO:0000313" key="2">
    <source>
        <dbReference type="Proteomes" id="UP000809273"/>
    </source>
</evidence>
<proteinExistence type="predicted"/>
<organism evidence="1 2">
    <name type="scientific">Candidatus Zymogenus saltonus</name>
    <dbReference type="NCBI Taxonomy" id="2844893"/>
    <lineage>
        <taxon>Bacteria</taxon>
        <taxon>Deltaproteobacteria</taxon>
        <taxon>Candidatus Zymogenia</taxon>
        <taxon>Candidatus Zymogeniales</taxon>
        <taxon>Candidatus Zymogenaceae</taxon>
        <taxon>Candidatus Zymogenus</taxon>
    </lineage>
</organism>
<gene>
    <name evidence="1" type="ORF">JW984_04170</name>
</gene>
<reference evidence="1" key="1">
    <citation type="journal article" date="2021" name="Environ. Microbiol.">
        <title>Genomic characterization of three novel Desulfobacterota classes expand the metabolic and phylogenetic diversity of the phylum.</title>
        <authorList>
            <person name="Murphy C.L."/>
            <person name="Biggerstaff J."/>
            <person name="Eichhorn A."/>
            <person name="Ewing E."/>
            <person name="Shahan R."/>
            <person name="Soriano D."/>
            <person name="Stewart S."/>
            <person name="VanMol K."/>
            <person name="Walker R."/>
            <person name="Walters P."/>
            <person name="Elshahed M.S."/>
            <person name="Youssef N.H."/>
        </authorList>
    </citation>
    <scope>NUCLEOTIDE SEQUENCE</scope>
    <source>
        <strain evidence="1">Zod_Metabat.24</strain>
    </source>
</reference>
<sequence length="145" mass="16345">MSGKKPGPFNDTEAAIRLRDPASGVGVELKLTLDPEREVVVDAKYRLTDMPDEERAAELISNLIREKGFLFCMTLAGDDLIESNEGQRSIPLLLTALKLALSEYIMRRYAVETGIAKDRGEFIESFLKGHPMYEMFADIEFIQED</sequence>
<evidence type="ECO:0000313" key="1">
    <source>
        <dbReference type="EMBL" id="MBN1572373.1"/>
    </source>
</evidence>
<comment type="caution">
    <text evidence="1">The sequence shown here is derived from an EMBL/GenBank/DDBJ whole genome shotgun (WGS) entry which is preliminary data.</text>
</comment>
<name>A0A9D8PN22_9DELT</name>